<dbReference type="Proteomes" id="UP000623967">
    <property type="component" value="Unassembled WGS sequence"/>
</dbReference>
<accession>A0ABS1TSS8</accession>
<name>A0ABS1TSS8_9BACI</name>
<gene>
    <name evidence="1" type="ORF">JK635_19620</name>
</gene>
<proteinExistence type="predicted"/>
<dbReference type="RefSeq" id="WP_202655625.1">
    <property type="nucleotide sequence ID" value="NZ_JAESWB010000326.1"/>
</dbReference>
<keyword evidence="2" id="KW-1185">Reference proteome</keyword>
<protein>
    <submittedName>
        <fullName evidence="1">Uncharacterized protein</fullName>
    </submittedName>
</protein>
<evidence type="ECO:0000313" key="2">
    <source>
        <dbReference type="Proteomes" id="UP000623967"/>
    </source>
</evidence>
<dbReference type="EMBL" id="JAESWB010000326">
    <property type="protein sequence ID" value="MBL4954372.1"/>
    <property type="molecule type" value="Genomic_DNA"/>
</dbReference>
<reference evidence="1 2" key="1">
    <citation type="submission" date="2021-01" db="EMBL/GenBank/DDBJ databases">
        <title>Genome public.</title>
        <authorList>
            <person name="Liu C."/>
            <person name="Sun Q."/>
        </authorList>
    </citation>
    <scope>NUCLEOTIDE SEQUENCE [LARGE SCALE GENOMIC DNA]</scope>
    <source>
        <strain evidence="1 2">YIM B02564</strain>
    </source>
</reference>
<evidence type="ECO:0000313" key="1">
    <source>
        <dbReference type="EMBL" id="MBL4954372.1"/>
    </source>
</evidence>
<organism evidence="1 2">
    <name type="scientific">Neobacillus paridis</name>
    <dbReference type="NCBI Taxonomy" id="2803862"/>
    <lineage>
        <taxon>Bacteria</taxon>
        <taxon>Bacillati</taxon>
        <taxon>Bacillota</taxon>
        <taxon>Bacilli</taxon>
        <taxon>Bacillales</taxon>
        <taxon>Bacillaceae</taxon>
        <taxon>Neobacillus</taxon>
    </lineage>
</organism>
<comment type="caution">
    <text evidence="1">The sequence shown here is derived from an EMBL/GenBank/DDBJ whole genome shotgun (WGS) entry which is preliminary data.</text>
</comment>
<sequence>MKEKIKAEVEKLVGLKLQYVGRASNLFWIGFGDMIQGTKGDKTLLFIYLSLFN</sequence>